<proteinExistence type="predicted"/>
<organism evidence="1 2">
    <name type="scientific">Candidatus Limosilactobacillus merdavium</name>
    <dbReference type="NCBI Taxonomy" id="2838651"/>
    <lineage>
        <taxon>Bacteria</taxon>
        <taxon>Bacillati</taxon>
        <taxon>Bacillota</taxon>
        <taxon>Bacilli</taxon>
        <taxon>Lactobacillales</taxon>
        <taxon>Lactobacillaceae</taxon>
        <taxon>Limosilactobacillus</taxon>
    </lineage>
</organism>
<gene>
    <name evidence="1" type="ORF">H9843_05975</name>
</gene>
<dbReference type="AlphaFoldDB" id="A0A9E2KVG1"/>
<dbReference type="Proteomes" id="UP000824180">
    <property type="component" value="Unassembled WGS sequence"/>
</dbReference>
<keyword evidence="1" id="KW-0378">Hydrolase</keyword>
<evidence type="ECO:0000313" key="2">
    <source>
        <dbReference type="Proteomes" id="UP000824180"/>
    </source>
</evidence>
<dbReference type="InterPro" id="IPR036412">
    <property type="entry name" value="HAD-like_sf"/>
</dbReference>
<accession>A0A9E2KVG1</accession>
<dbReference type="EMBL" id="JAHLFK010000062">
    <property type="protein sequence ID" value="MBU3830423.1"/>
    <property type="molecule type" value="Genomic_DNA"/>
</dbReference>
<dbReference type="Gene3D" id="3.40.50.1000">
    <property type="entry name" value="HAD superfamily/HAD-like"/>
    <property type="match status" value="1"/>
</dbReference>
<dbReference type="SUPFAM" id="SSF56784">
    <property type="entry name" value="HAD-like"/>
    <property type="match status" value="1"/>
</dbReference>
<dbReference type="GO" id="GO:0016787">
    <property type="term" value="F:hydrolase activity"/>
    <property type="evidence" value="ECO:0007669"/>
    <property type="project" value="UniProtKB-KW"/>
</dbReference>
<evidence type="ECO:0000313" key="1">
    <source>
        <dbReference type="EMBL" id="MBU3830423.1"/>
    </source>
</evidence>
<comment type="caution">
    <text evidence="1">The sequence shown here is derived from an EMBL/GenBank/DDBJ whole genome shotgun (WGS) entry which is preliminary data.</text>
</comment>
<dbReference type="Gene3D" id="1.10.150.240">
    <property type="entry name" value="Putative phosphatase, domain 2"/>
    <property type="match status" value="1"/>
</dbReference>
<reference evidence="1" key="1">
    <citation type="journal article" date="2021" name="PeerJ">
        <title>Extensive microbial diversity within the chicken gut microbiome revealed by metagenomics and culture.</title>
        <authorList>
            <person name="Gilroy R."/>
            <person name="Ravi A."/>
            <person name="Getino M."/>
            <person name="Pursley I."/>
            <person name="Horton D.L."/>
            <person name="Alikhan N.F."/>
            <person name="Baker D."/>
            <person name="Gharbi K."/>
            <person name="Hall N."/>
            <person name="Watson M."/>
            <person name="Adriaenssens E.M."/>
            <person name="Foster-Nyarko E."/>
            <person name="Jarju S."/>
            <person name="Secka A."/>
            <person name="Antonio M."/>
            <person name="Oren A."/>
            <person name="Chaudhuri R.R."/>
            <person name="La Ragione R."/>
            <person name="Hildebrand F."/>
            <person name="Pallen M.J."/>
        </authorList>
    </citation>
    <scope>NUCLEOTIDE SEQUENCE</scope>
    <source>
        <strain evidence="1">876</strain>
    </source>
</reference>
<name>A0A9E2KVG1_9LACO</name>
<sequence>MKGAILSLNQVILDTDELQFQAWRDLAMYEFGMGLPGKMASQLAGLDRHQALDVILKHFNQTDADKDELLNEQYEMYSKAIEGISEDKLFPNAKRLINNFYDHYIEMAVNDVDGHAKEILQKLNVDDFFDIFVSPEDEGNPYLRASQKLDVQPADCIGIGTNAEQIRLMNEPGIISIGVGDATELKKAKYQVSQIGDLKYSMIRKVWEDSQSEE</sequence>
<protein>
    <submittedName>
        <fullName evidence="1">HAD hydrolase-like protein</fullName>
    </submittedName>
</protein>
<dbReference type="InterPro" id="IPR023214">
    <property type="entry name" value="HAD_sf"/>
</dbReference>
<reference evidence="1" key="2">
    <citation type="submission" date="2021-04" db="EMBL/GenBank/DDBJ databases">
        <authorList>
            <person name="Gilroy R."/>
        </authorList>
    </citation>
    <scope>NUCLEOTIDE SEQUENCE</scope>
    <source>
        <strain evidence="1">876</strain>
    </source>
</reference>
<dbReference type="Pfam" id="PF00702">
    <property type="entry name" value="Hydrolase"/>
    <property type="match status" value="1"/>
</dbReference>
<dbReference type="InterPro" id="IPR023198">
    <property type="entry name" value="PGP-like_dom2"/>
</dbReference>